<gene>
    <name evidence="4" type="ORF">B0T16DRAFT_421198</name>
</gene>
<protein>
    <submittedName>
        <fullName evidence="4">N-carbamoylsarcosine amidase</fullName>
    </submittedName>
</protein>
<dbReference type="InterPro" id="IPR050272">
    <property type="entry name" value="Isochorismatase-like_hydrls"/>
</dbReference>
<evidence type="ECO:0000313" key="5">
    <source>
        <dbReference type="Proteomes" id="UP001174936"/>
    </source>
</evidence>
<keyword evidence="2" id="KW-0378">Hydrolase</keyword>
<feature type="domain" description="Isochorismatase-like" evidence="3">
    <location>
        <begin position="27"/>
        <end position="208"/>
    </location>
</feature>
<dbReference type="InterPro" id="IPR000868">
    <property type="entry name" value="Isochorismatase-like_dom"/>
</dbReference>
<evidence type="ECO:0000256" key="1">
    <source>
        <dbReference type="ARBA" id="ARBA00006336"/>
    </source>
</evidence>
<dbReference type="InterPro" id="IPR036380">
    <property type="entry name" value="Isochorismatase-like_sf"/>
</dbReference>
<comment type="similarity">
    <text evidence="1">Belongs to the isochorismatase family.</text>
</comment>
<accession>A0AA40CKW1</accession>
<dbReference type="EMBL" id="JAULSV010000006">
    <property type="protein sequence ID" value="KAK0642230.1"/>
    <property type="molecule type" value="Genomic_DNA"/>
</dbReference>
<proteinExistence type="inferred from homology"/>
<keyword evidence="5" id="KW-1185">Reference proteome</keyword>
<evidence type="ECO:0000313" key="4">
    <source>
        <dbReference type="EMBL" id="KAK0642230.1"/>
    </source>
</evidence>
<name>A0AA40CKW1_9PEZI</name>
<reference evidence="4" key="1">
    <citation type="submission" date="2023-06" db="EMBL/GenBank/DDBJ databases">
        <title>Genome-scale phylogeny and comparative genomics of the fungal order Sordariales.</title>
        <authorList>
            <consortium name="Lawrence Berkeley National Laboratory"/>
            <person name="Hensen N."/>
            <person name="Bonometti L."/>
            <person name="Westerberg I."/>
            <person name="Brannstrom I.O."/>
            <person name="Guillou S."/>
            <person name="Cros-Aarteil S."/>
            <person name="Calhoun S."/>
            <person name="Haridas S."/>
            <person name="Kuo A."/>
            <person name="Mondo S."/>
            <person name="Pangilinan J."/>
            <person name="Riley R."/>
            <person name="Labutti K."/>
            <person name="Andreopoulos B."/>
            <person name="Lipzen A."/>
            <person name="Chen C."/>
            <person name="Yanf M."/>
            <person name="Daum C."/>
            <person name="Ng V."/>
            <person name="Clum A."/>
            <person name="Steindorff A."/>
            <person name="Ohm R."/>
            <person name="Martin F."/>
            <person name="Silar P."/>
            <person name="Natvig D."/>
            <person name="Lalanne C."/>
            <person name="Gautier V."/>
            <person name="Ament-Velasquez S.L."/>
            <person name="Kruys A."/>
            <person name="Hutchinson M.I."/>
            <person name="Powell A.J."/>
            <person name="Barry K."/>
            <person name="Miller A.N."/>
            <person name="Grigoriev I.V."/>
            <person name="Debuchy R."/>
            <person name="Gladieux P."/>
            <person name="Thoren M.H."/>
            <person name="Johannesson H."/>
        </authorList>
    </citation>
    <scope>NUCLEOTIDE SEQUENCE</scope>
    <source>
        <strain evidence="4">SMH2532-1</strain>
    </source>
</reference>
<dbReference type="PANTHER" id="PTHR43540">
    <property type="entry name" value="PEROXYUREIDOACRYLATE/UREIDOACRYLATE AMIDOHYDROLASE-RELATED"/>
    <property type="match status" value="1"/>
</dbReference>
<organism evidence="4 5">
    <name type="scientific">Cercophora newfieldiana</name>
    <dbReference type="NCBI Taxonomy" id="92897"/>
    <lineage>
        <taxon>Eukaryota</taxon>
        <taxon>Fungi</taxon>
        <taxon>Dikarya</taxon>
        <taxon>Ascomycota</taxon>
        <taxon>Pezizomycotina</taxon>
        <taxon>Sordariomycetes</taxon>
        <taxon>Sordariomycetidae</taxon>
        <taxon>Sordariales</taxon>
        <taxon>Lasiosphaeriaceae</taxon>
        <taxon>Cercophora</taxon>
    </lineage>
</organism>
<comment type="caution">
    <text evidence="4">The sequence shown here is derived from an EMBL/GenBank/DDBJ whole genome shotgun (WGS) entry which is preliminary data.</text>
</comment>
<dbReference type="Proteomes" id="UP001174936">
    <property type="component" value="Unassembled WGS sequence"/>
</dbReference>
<sequence length="226" mass="24387">MAVSHESSESYTRAGFGGRMGWGQRPALLIIDVCVAYWSPSSPLSLLGNPEAVTAPDSMRRLLASARKSGVPVVWSTVEYNHPDMADAGLFWHKSKSLDVWKEGDNRGLAAYLEGIEPAKGETVIVKKYASAFFGTTLASSLHLLDVDTLVICGVSTSGCVRATTLDAMQNGFRPMVVGAACGDRSPEIQRANLFDLDSKYADVVSEEEALQKLGSGWKTLQEGQR</sequence>
<evidence type="ECO:0000259" key="3">
    <source>
        <dbReference type="Pfam" id="PF00857"/>
    </source>
</evidence>
<dbReference type="AlphaFoldDB" id="A0AA40CKW1"/>
<dbReference type="Gene3D" id="3.40.50.850">
    <property type="entry name" value="Isochorismatase-like"/>
    <property type="match status" value="1"/>
</dbReference>
<dbReference type="SUPFAM" id="SSF52499">
    <property type="entry name" value="Isochorismatase-like hydrolases"/>
    <property type="match status" value="1"/>
</dbReference>
<dbReference type="Pfam" id="PF00857">
    <property type="entry name" value="Isochorismatase"/>
    <property type="match status" value="1"/>
</dbReference>
<dbReference type="GO" id="GO:0016787">
    <property type="term" value="F:hydrolase activity"/>
    <property type="evidence" value="ECO:0007669"/>
    <property type="project" value="UniProtKB-KW"/>
</dbReference>
<dbReference type="PANTHER" id="PTHR43540:SF1">
    <property type="entry name" value="ISOCHORISMATASE HYDROLASE"/>
    <property type="match status" value="1"/>
</dbReference>
<evidence type="ECO:0000256" key="2">
    <source>
        <dbReference type="ARBA" id="ARBA00022801"/>
    </source>
</evidence>